<evidence type="ECO:0000256" key="7">
    <source>
        <dbReference type="SAM" id="Phobius"/>
    </source>
</evidence>
<reference evidence="10" key="1">
    <citation type="journal article" date="2019" name="Int. J. Syst. Evol. Microbiol.">
        <title>The Global Catalogue of Microorganisms (GCM) 10K type strain sequencing project: providing services to taxonomists for standard genome sequencing and annotation.</title>
        <authorList>
            <consortium name="The Broad Institute Genomics Platform"/>
            <consortium name="The Broad Institute Genome Sequencing Center for Infectious Disease"/>
            <person name="Wu L."/>
            <person name="Ma J."/>
        </authorList>
    </citation>
    <scope>NUCLEOTIDE SEQUENCE [LARGE SCALE GENOMIC DNA]</scope>
    <source>
        <strain evidence="10">CCUG 62953</strain>
    </source>
</reference>
<keyword evidence="2" id="KW-1003">Cell membrane</keyword>
<feature type="transmembrane region" description="Helical" evidence="7">
    <location>
        <begin position="151"/>
        <end position="173"/>
    </location>
</feature>
<dbReference type="RefSeq" id="WP_386804816.1">
    <property type="nucleotide sequence ID" value="NZ_JBHTMU010000028.1"/>
</dbReference>
<dbReference type="EC" id="3.4.21.-" evidence="9"/>
<proteinExistence type="predicted"/>
<dbReference type="SUPFAM" id="SSF144091">
    <property type="entry name" value="Rhomboid-like"/>
    <property type="match status" value="1"/>
</dbReference>
<evidence type="ECO:0000256" key="6">
    <source>
        <dbReference type="ARBA" id="ARBA00023136"/>
    </source>
</evidence>
<comment type="subcellular location">
    <subcellularLocation>
        <location evidence="1">Membrane</location>
        <topology evidence="1">Multi-pass membrane protein</topology>
    </subcellularLocation>
</comment>
<dbReference type="EMBL" id="JBHTMU010000028">
    <property type="protein sequence ID" value="MFD1343669.1"/>
    <property type="molecule type" value="Genomic_DNA"/>
</dbReference>
<dbReference type="Pfam" id="PF01694">
    <property type="entry name" value="Rhomboid"/>
    <property type="match status" value="1"/>
</dbReference>
<feature type="transmembrane region" description="Helical" evidence="7">
    <location>
        <begin position="12"/>
        <end position="32"/>
    </location>
</feature>
<keyword evidence="5 7" id="KW-1133">Transmembrane helix</keyword>
<evidence type="ECO:0000313" key="10">
    <source>
        <dbReference type="Proteomes" id="UP001597135"/>
    </source>
</evidence>
<evidence type="ECO:0000256" key="4">
    <source>
        <dbReference type="ARBA" id="ARBA00022692"/>
    </source>
</evidence>
<feature type="transmembrane region" description="Helical" evidence="7">
    <location>
        <begin position="124"/>
        <end position="144"/>
    </location>
</feature>
<dbReference type="PANTHER" id="PTHR43066:SF26">
    <property type="entry name" value="RHOMBOID PROTEASE GLPG"/>
    <property type="match status" value="1"/>
</dbReference>
<keyword evidence="4 7" id="KW-0812">Transmembrane</keyword>
<keyword evidence="10" id="KW-1185">Reference proteome</keyword>
<dbReference type="InterPro" id="IPR035952">
    <property type="entry name" value="Rhomboid-like_sf"/>
</dbReference>
<evidence type="ECO:0000256" key="2">
    <source>
        <dbReference type="ARBA" id="ARBA00022475"/>
    </source>
</evidence>
<keyword evidence="9" id="KW-0645">Protease</keyword>
<feature type="transmembrane region" description="Helical" evidence="7">
    <location>
        <begin position="68"/>
        <end position="87"/>
    </location>
</feature>
<comment type="caution">
    <text evidence="9">The sequence shown here is derived from an EMBL/GenBank/DDBJ whole genome shotgun (WGS) entry which is preliminary data.</text>
</comment>
<gene>
    <name evidence="9" type="ORF">ACFQ4E_14665</name>
</gene>
<feature type="transmembrane region" description="Helical" evidence="7">
    <location>
        <begin position="193"/>
        <end position="212"/>
    </location>
</feature>
<dbReference type="Proteomes" id="UP001597135">
    <property type="component" value="Unassembled WGS sequence"/>
</dbReference>
<keyword evidence="6 7" id="KW-0472">Membrane</keyword>
<dbReference type="GO" id="GO:0008233">
    <property type="term" value="F:peptidase activity"/>
    <property type="evidence" value="ECO:0007669"/>
    <property type="project" value="UniProtKB-KW"/>
</dbReference>
<dbReference type="PANTHER" id="PTHR43066">
    <property type="entry name" value="RHOMBOID-RELATED PROTEIN"/>
    <property type="match status" value="1"/>
</dbReference>
<evidence type="ECO:0000313" key="9">
    <source>
        <dbReference type="EMBL" id="MFD1343669.1"/>
    </source>
</evidence>
<protein>
    <submittedName>
        <fullName evidence="9">Rhomboid family intramembrane serine protease</fullName>
        <ecNumber evidence="9">3.4.21.-</ecNumber>
    </submittedName>
</protein>
<name>A0ABW3ZKM3_9RHOB</name>
<evidence type="ECO:0000259" key="8">
    <source>
        <dbReference type="Pfam" id="PF01694"/>
    </source>
</evidence>
<dbReference type="Gene3D" id="1.20.1540.10">
    <property type="entry name" value="Rhomboid-like"/>
    <property type="match status" value="1"/>
</dbReference>
<organism evidence="9 10">
    <name type="scientific">Litorisediminicola beolgyonensis</name>
    <dbReference type="NCBI Taxonomy" id="1173614"/>
    <lineage>
        <taxon>Bacteria</taxon>
        <taxon>Pseudomonadati</taxon>
        <taxon>Pseudomonadota</taxon>
        <taxon>Alphaproteobacteria</taxon>
        <taxon>Rhodobacterales</taxon>
        <taxon>Paracoccaceae</taxon>
        <taxon>Litorisediminicola</taxon>
    </lineage>
</organism>
<accession>A0ABW3ZKM3</accession>
<keyword evidence="9" id="KW-0378">Hydrolase</keyword>
<evidence type="ECO:0000256" key="1">
    <source>
        <dbReference type="ARBA" id="ARBA00004141"/>
    </source>
</evidence>
<evidence type="ECO:0000256" key="3">
    <source>
        <dbReference type="ARBA" id="ARBA00022519"/>
    </source>
</evidence>
<dbReference type="GO" id="GO:0006508">
    <property type="term" value="P:proteolysis"/>
    <property type="evidence" value="ECO:0007669"/>
    <property type="project" value="UniProtKB-KW"/>
</dbReference>
<feature type="transmembrane region" description="Helical" evidence="7">
    <location>
        <begin position="99"/>
        <end position="118"/>
    </location>
</feature>
<feature type="domain" description="Peptidase S54 rhomboid" evidence="8">
    <location>
        <begin position="62"/>
        <end position="210"/>
    </location>
</feature>
<dbReference type="InterPro" id="IPR022764">
    <property type="entry name" value="Peptidase_S54_rhomboid_dom"/>
</dbReference>
<evidence type="ECO:0000256" key="5">
    <source>
        <dbReference type="ARBA" id="ARBA00022989"/>
    </source>
</evidence>
<keyword evidence="3" id="KW-0997">Cell inner membrane</keyword>
<sequence>MFPIRDHNPSGSTPYVTYLLIAANIGAFLLYFERLYSGDGLMNFWLDYALVPRNITNGHSALGFFTHMFLHGGIMHLVGNMLFLFIFGDNIEHEMGPVGFTFLYFASGLGAALLQYMAAPFSTIPMVGASGAVAGVMGAYLLMFPRARIDVIVIIVIIFKRLNLPAWAMLIFWFGLQLWGSWSTPADIGGTAYWAHIGGFVVGLVLAIPLWISRGGPRYWRITDGHPPHPEGEFWSGSTDVPKVPRK</sequence>